<dbReference type="GO" id="GO:0005737">
    <property type="term" value="C:cytoplasm"/>
    <property type="evidence" value="ECO:0007669"/>
    <property type="project" value="UniProtKB-SubCell"/>
</dbReference>
<dbReference type="RefSeq" id="WP_309488033.1">
    <property type="nucleotide sequence ID" value="NZ_JAENIG010000001.1"/>
</dbReference>
<comment type="function">
    <text evidence="5">Bidirectionally degrades single-stranded DNA into large acid-insoluble oligonucleotides, which are then degraded further into small acid-soluble oligonucleotides.</text>
</comment>
<evidence type="ECO:0000256" key="6">
    <source>
        <dbReference type="RuleBase" id="RU004355"/>
    </source>
</evidence>
<evidence type="ECO:0000256" key="4">
    <source>
        <dbReference type="ARBA" id="ARBA00022839"/>
    </source>
</evidence>
<dbReference type="Pfam" id="PF13742">
    <property type="entry name" value="tRNA_anti_2"/>
    <property type="match status" value="1"/>
</dbReference>
<comment type="subunit">
    <text evidence="5">Heterooligomer composed of large and small subunits.</text>
</comment>
<dbReference type="HAMAP" id="MF_00378">
    <property type="entry name" value="Exonuc_7_L"/>
    <property type="match status" value="1"/>
</dbReference>
<evidence type="ECO:0000259" key="8">
    <source>
        <dbReference type="Pfam" id="PF13742"/>
    </source>
</evidence>
<evidence type="ECO:0000259" key="7">
    <source>
        <dbReference type="Pfam" id="PF02601"/>
    </source>
</evidence>
<gene>
    <name evidence="5" type="primary">xseA</name>
    <name evidence="9" type="ORF">JIN83_00535</name>
</gene>
<comment type="subcellular location">
    <subcellularLocation>
        <location evidence="5 6">Cytoplasm</location>
    </subcellularLocation>
</comment>
<evidence type="ECO:0000256" key="2">
    <source>
        <dbReference type="ARBA" id="ARBA00022722"/>
    </source>
</evidence>
<evidence type="ECO:0000313" key="9">
    <source>
        <dbReference type="EMBL" id="MBK1853435.1"/>
    </source>
</evidence>
<dbReference type="InterPro" id="IPR003753">
    <property type="entry name" value="Exonuc_VII_L"/>
</dbReference>
<keyword evidence="3 5" id="KW-0378">Hydrolase</keyword>
<keyword evidence="2 5" id="KW-0540">Nuclease</keyword>
<evidence type="ECO:0000256" key="1">
    <source>
        <dbReference type="ARBA" id="ARBA00022490"/>
    </source>
</evidence>
<dbReference type="GO" id="GO:0008855">
    <property type="term" value="F:exodeoxyribonuclease VII activity"/>
    <property type="evidence" value="ECO:0007669"/>
    <property type="project" value="UniProtKB-UniRule"/>
</dbReference>
<name>A0AAE2SBI1_9BACT</name>
<dbReference type="InterPro" id="IPR025824">
    <property type="entry name" value="OB-fold_nuc-bd_dom"/>
</dbReference>
<feature type="domain" description="Exonuclease VII large subunit C-terminal" evidence="7">
    <location>
        <begin position="137"/>
        <end position="456"/>
    </location>
</feature>
<organism evidence="9 10">
    <name type="scientific">Oceaniferula flava</name>
    <dbReference type="NCBI Taxonomy" id="2800421"/>
    <lineage>
        <taxon>Bacteria</taxon>
        <taxon>Pseudomonadati</taxon>
        <taxon>Verrucomicrobiota</taxon>
        <taxon>Verrucomicrobiia</taxon>
        <taxon>Verrucomicrobiales</taxon>
        <taxon>Verrucomicrobiaceae</taxon>
        <taxon>Oceaniferula</taxon>
    </lineage>
</organism>
<keyword evidence="1 5" id="KW-0963">Cytoplasm</keyword>
<accession>A0AAE2SBI1</accession>
<dbReference type="NCBIfam" id="TIGR00237">
    <property type="entry name" value="xseA"/>
    <property type="match status" value="1"/>
</dbReference>
<protein>
    <recommendedName>
        <fullName evidence="5">Exodeoxyribonuclease 7 large subunit</fullName>
        <ecNumber evidence="5">3.1.11.6</ecNumber>
    </recommendedName>
    <alternativeName>
        <fullName evidence="5">Exodeoxyribonuclease VII large subunit</fullName>
        <shortName evidence="5">Exonuclease VII large subunit</shortName>
    </alternativeName>
</protein>
<dbReference type="GO" id="GO:0003676">
    <property type="term" value="F:nucleic acid binding"/>
    <property type="evidence" value="ECO:0007669"/>
    <property type="project" value="InterPro"/>
</dbReference>
<feature type="domain" description="OB-fold nucleic acid binding" evidence="8">
    <location>
        <begin position="21"/>
        <end position="113"/>
    </location>
</feature>
<keyword evidence="4 5" id="KW-0269">Exonuclease</keyword>
<proteinExistence type="inferred from homology"/>
<dbReference type="GO" id="GO:0006308">
    <property type="term" value="P:DNA catabolic process"/>
    <property type="evidence" value="ECO:0007669"/>
    <property type="project" value="UniProtKB-UniRule"/>
</dbReference>
<dbReference type="InterPro" id="IPR020579">
    <property type="entry name" value="Exonuc_VII_lsu_C"/>
</dbReference>
<keyword evidence="10" id="KW-1185">Reference proteome</keyword>
<comment type="caution">
    <text evidence="9">The sequence shown here is derived from an EMBL/GenBank/DDBJ whole genome shotgun (WGS) entry which is preliminary data.</text>
</comment>
<dbReference type="PANTHER" id="PTHR30008:SF0">
    <property type="entry name" value="EXODEOXYRIBONUCLEASE 7 LARGE SUBUNIT"/>
    <property type="match status" value="1"/>
</dbReference>
<sequence length="463" mass="50922">MDCRIESSTDDAAVLDNKKSLTVTRLVRRMRNLLEIEIGEIWVEGEISNLRRQASGHCYFTLKDEGAQISCVLFRGTASRAKSRPEDGMQARLFGEISVYEARGQVQLVVKQLEDAGMGDLQARFEALKRKLNAEGLFDTTRKKALPKFPQTIGLVTSPTGAALQDMLNILTRRAPWVQPVLYPVTVQGKGGERTIAAAIEQLGDPEQHGLPRVDVIIVGRGGGSLEDLWNFNEEVVARAIHACPIPVVSAVGHEIDFTISDFAADMRAPTPSAAAELVVPDAVELKARVRQSASAVQRAMENRLKHDSSILNSARRALMPRDAERALRDPILELDRIRQELRDAAQGALDDKKSKLREMEVHHAAHHPARVLERRGEKLDQARIIWEKAGKAALQSATERFQNLASLIRTLGPEATFARGFSITLDQDGKPVKDAGAVQAGDVLVTQVSHGKIQSEVTSLQE</sequence>
<evidence type="ECO:0000256" key="5">
    <source>
        <dbReference type="HAMAP-Rule" id="MF_00378"/>
    </source>
</evidence>
<dbReference type="EMBL" id="JAENIG010000001">
    <property type="protein sequence ID" value="MBK1853435.1"/>
    <property type="molecule type" value="Genomic_DNA"/>
</dbReference>
<dbReference type="Proteomes" id="UP000634206">
    <property type="component" value="Unassembled WGS sequence"/>
</dbReference>
<dbReference type="PANTHER" id="PTHR30008">
    <property type="entry name" value="EXODEOXYRIBONUCLEASE 7 LARGE SUBUNIT"/>
    <property type="match status" value="1"/>
</dbReference>
<reference evidence="9" key="1">
    <citation type="submission" date="2021-01" db="EMBL/GenBank/DDBJ databases">
        <title>Modified the classification status of verrucomicrobia.</title>
        <authorList>
            <person name="Feng X."/>
        </authorList>
    </citation>
    <scope>NUCLEOTIDE SEQUENCE</scope>
    <source>
        <strain evidence="9">5K15</strain>
    </source>
</reference>
<dbReference type="Pfam" id="PF02601">
    <property type="entry name" value="Exonuc_VII_L"/>
    <property type="match status" value="1"/>
</dbReference>
<dbReference type="GO" id="GO:0009318">
    <property type="term" value="C:exodeoxyribonuclease VII complex"/>
    <property type="evidence" value="ECO:0007669"/>
    <property type="project" value="UniProtKB-UniRule"/>
</dbReference>
<evidence type="ECO:0000313" key="10">
    <source>
        <dbReference type="Proteomes" id="UP000634206"/>
    </source>
</evidence>
<dbReference type="EC" id="3.1.11.6" evidence="5"/>
<dbReference type="AlphaFoldDB" id="A0AAE2SBI1"/>
<comment type="similarity">
    <text evidence="5 6">Belongs to the XseA family.</text>
</comment>
<evidence type="ECO:0000256" key="3">
    <source>
        <dbReference type="ARBA" id="ARBA00022801"/>
    </source>
</evidence>
<dbReference type="CDD" id="cd04489">
    <property type="entry name" value="ExoVII_LU_OBF"/>
    <property type="match status" value="1"/>
</dbReference>
<comment type="catalytic activity">
    <reaction evidence="5 6">
        <text>Exonucleolytic cleavage in either 5'- to 3'- or 3'- to 5'-direction to yield nucleoside 5'-phosphates.</text>
        <dbReference type="EC" id="3.1.11.6"/>
    </reaction>
</comment>